<feature type="region of interest" description="Disordered" evidence="1">
    <location>
        <begin position="42"/>
        <end position="61"/>
    </location>
</feature>
<feature type="region of interest" description="Disordered" evidence="1">
    <location>
        <begin position="79"/>
        <end position="98"/>
    </location>
</feature>
<proteinExistence type="predicted"/>
<evidence type="ECO:0000313" key="3">
    <source>
        <dbReference type="Proteomes" id="UP001341840"/>
    </source>
</evidence>
<keyword evidence="3" id="KW-1185">Reference proteome</keyword>
<protein>
    <submittedName>
        <fullName evidence="2">Uncharacterized protein</fullName>
    </submittedName>
</protein>
<reference evidence="2 3" key="1">
    <citation type="journal article" date="2023" name="Plants (Basel)">
        <title>Bridging the Gap: Combining Genomics and Transcriptomics Approaches to Understand Stylosanthes scabra, an Orphan Legume from the Brazilian Caatinga.</title>
        <authorList>
            <person name="Ferreira-Neto J.R.C."/>
            <person name="da Silva M.D."/>
            <person name="Binneck E."/>
            <person name="de Melo N.F."/>
            <person name="da Silva R.H."/>
            <person name="de Melo A.L.T.M."/>
            <person name="Pandolfi V."/>
            <person name="Bustamante F.O."/>
            <person name="Brasileiro-Vidal A.C."/>
            <person name="Benko-Iseppon A.M."/>
        </authorList>
    </citation>
    <scope>NUCLEOTIDE SEQUENCE [LARGE SCALE GENOMIC DNA]</scope>
    <source>
        <tissue evidence="2">Leaves</tissue>
    </source>
</reference>
<evidence type="ECO:0000256" key="1">
    <source>
        <dbReference type="SAM" id="MobiDB-lite"/>
    </source>
</evidence>
<dbReference type="EMBL" id="JASCZI010182188">
    <property type="protein sequence ID" value="MED6187284.1"/>
    <property type="molecule type" value="Genomic_DNA"/>
</dbReference>
<feature type="region of interest" description="Disordered" evidence="1">
    <location>
        <begin position="1"/>
        <end position="31"/>
    </location>
</feature>
<evidence type="ECO:0000313" key="2">
    <source>
        <dbReference type="EMBL" id="MED6187284.1"/>
    </source>
</evidence>
<name>A0ABU6WPJ0_9FABA</name>
<feature type="region of interest" description="Disordered" evidence="1">
    <location>
        <begin position="140"/>
        <end position="178"/>
    </location>
</feature>
<accession>A0ABU6WPJ0</accession>
<gene>
    <name evidence="2" type="ORF">PIB30_075002</name>
</gene>
<organism evidence="2 3">
    <name type="scientific">Stylosanthes scabra</name>
    <dbReference type="NCBI Taxonomy" id="79078"/>
    <lineage>
        <taxon>Eukaryota</taxon>
        <taxon>Viridiplantae</taxon>
        <taxon>Streptophyta</taxon>
        <taxon>Embryophyta</taxon>
        <taxon>Tracheophyta</taxon>
        <taxon>Spermatophyta</taxon>
        <taxon>Magnoliopsida</taxon>
        <taxon>eudicotyledons</taxon>
        <taxon>Gunneridae</taxon>
        <taxon>Pentapetalae</taxon>
        <taxon>rosids</taxon>
        <taxon>fabids</taxon>
        <taxon>Fabales</taxon>
        <taxon>Fabaceae</taxon>
        <taxon>Papilionoideae</taxon>
        <taxon>50 kb inversion clade</taxon>
        <taxon>dalbergioids sensu lato</taxon>
        <taxon>Dalbergieae</taxon>
        <taxon>Pterocarpus clade</taxon>
        <taxon>Stylosanthes</taxon>
    </lineage>
</organism>
<dbReference type="Proteomes" id="UP001341840">
    <property type="component" value="Unassembled WGS sequence"/>
</dbReference>
<sequence length="178" mass="19290">MSQINEGGETIQGAARSASEAAIGSSDKTKMFDSFETVSLGRNDSNNVLQAEPEQQGKTKDAEVEVHGAKVEVHGAEVEVPAEQENVVEEKQQPEPLSVIMHVQPQQDDEGKDLAMTETNEDAVQPIEVEPVPIINIPIPLEHPEPEPCSLTLRPWLQPEPETSTAKGPVDSPDKIVT</sequence>
<comment type="caution">
    <text evidence="2">The sequence shown here is derived from an EMBL/GenBank/DDBJ whole genome shotgun (WGS) entry which is preliminary data.</text>
</comment>